<dbReference type="EnsemblMetazoa" id="AATE012786-RA">
    <property type="protein sequence ID" value="AATE012786-PA.1"/>
    <property type="gene ID" value="AATE012786"/>
</dbReference>
<protein>
    <submittedName>
        <fullName evidence="1">Uncharacterized protein</fullName>
    </submittedName>
</protein>
<dbReference type="VEuPathDB" id="VectorBase:AATE012786"/>
<dbReference type="AlphaFoldDB" id="A0A182J7E7"/>
<proteinExistence type="predicted"/>
<evidence type="ECO:0000313" key="1">
    <source>
        <dbReference type="EnsemblMetazoa" id="AATE012786-PA.1"/>
    </source>
</evidence>
<organism evidence="1">
    <name type="scientific">Anopheles atroparvus</name>
    <name type="common">European mosquito</name>
    <dbReference type="NCBI Taxonomy" id="41427"/>
    <lineage>
        <taxon>Eukaryota</taxon>
        <taxon>Metazoa</taxon>
        <taxon>Ecdysozoa</taxon>
        <taxon>Arthropoda</taxon>
        <taxon>Hexapoda</taxon>
        <taxon>Insecta</taxon>
        <taxon>Pterygota</taxon>
        <taxon>Neoptera</taxon>
        <taxon>Endopterygota</taxon>
        <taxon>Diptera</taxon>
        <taxon>Nematocera</taxon>
        <taxon>Culicoidea</taxon>
        <taxon>Culicidae</taxon>
        <taxon>Anophelinae</taxon>
        <taxon>Anopheles</taxon>
    </lineage>
</organism>
<sequence length="125" mass="13214">MSKCPKVTWGPSLNPPSPTPTHTAEREPVTVAASGDNPSGAAGESNALLSKLGSSLFGATGSPQKVVTNIRGFLSNRLTSVSIPDTAASRANGRLFHGRVRVEKWLQVKRDPGRGLEAIEKGRLR</sequence>
<accession>A0A182J7E7</accession>
<reference evidence="1" key="1">
    <citation type="submission" date="2022-08" db="UniProtKB">
        <authorList>
            <consortium name="EnsemblMetazoa"/>
        </authorList>
    </citation>
    <scope>IDENTIFICATION</scope>
    <source>
        <strain evidence="1">EBRO</strain>
    </source>
</reference>
<name>A0A182J7E7_ANOAO</name>